<dbReference type="SUPFAM" id="SSF51419">
    <property type="entry name" value="PLP-binding barrel"/>
    <property type="match status" value="1"/>
</dbReference>
<comment type="cofactor">
    <cofactor evidence="1">
        <name>pyridoxal 5'-phosphate</name>
        <dbReference type="ChEBI" id="CHEBI:597326"/>
    </cofactor>
</comment>
<dbReference type="Pfam" id="PF02784">
    <property type="entry name" value="Orn_Arg_deC_N"/>
    <property type="match status" value="1"/>
</dbReference>
<feature type="non-terminal residue" evidence="6">
    <location>
        <position position="1"/>
    </location>
</feature>
<dbReference type="InterPro" id="IPR022644">
    <property type="entry name" value="De-COase2_N"/>
</dbReference>
<organism evidence="6 7">
    <name type="scientific">Kipferlia bialata</name>
    <dbReference type="NCBI Taxonomy" id="797122"/>
    <lineage>
        <taxon>Eukaryota</taxon>
        <taxon>Metamonada</taxon>
        <taxon>Carpediemonas-like organisms</taxon>
        <taxon>Kipferlia</taxon>
    </lineage>
</organism>
<sequence>MAPVAEHVTLLDAVSVAPTQDTAPVYNVPLYIGTDHGTVDQFIGHQIESGAEKASFLVTNLTTIANQVLLWRKELSMVDPHYAMKCHPNPTICRLLASM</sequence>
<keyword evidence="4" id="KW-0456">Lyase</keyword>
<comment type="similarity">
    <text evidence="2">Belongs to the Orn/Lys/Arg decarboxylase class-II family.</text>
</comment>
<accession>A0A9K3D972</accession>
<protein>
    <submittedName>
        <fullName evidence="6">Ornithine decarboxylase</fullName>
    </submittedName>
</protein>
<dbReference type="InterPro" id="IPR029066">
    <property type="entry name" value="PLP-binding_barrel"/>
</dbReference>
<proteinExistence type="inferred from homology"/>
<evidence type="ECO:0000259" key="5">
    <source>
        <dbReference type="Pfam" id="PF02784"/>
    </source>
</evidence>
<keyword evidence="3" id="KW-0663">Pyridoxal phosphate</keyword>
<dbReference type="GO" id="GO:0005737">
    <property type="term" value="C:cytoplasm"/>
    <property type="evidence" value="ECO:0007669"/>
    <property type="project" value="TreeGrafter"/>
</dbReference>
<evidence type="ECO:0000313" key="6">
    <source>
        <dbReference type="EMBL" id="GIQ89704.1"/>
    </source>
</evidence>
<comment type="caution">
    <text evidence="6">The sequence shown here is derived from an EMBL/GenBank/DDBJ whole genome shotgun (WGS) entry which is preliminary data.</text>
</comment>
<keyword evidence="7" id="KW-1185">Reference proteome</keyword>
<dbReference type="PANTHER" id="PTHR11482">
    <property type="entry name" value="ARGININE/DIAMINOPIMELATE/ORNITHINE DECARBOXYLASE"/>
    <property type="match status" value="1"/>
</dbReference>
<dbReference type="Gene3D" id="3.20.20.10">
    <property type="entry name" value="Alanine racemase"/>
    <property type="match status" value="1"/>
</dbReference>
<dbReference type="GO" id="GO:0004586">
    <property type="term" value="F:ornithine decarboxylase activity"/>
    <property type="evidence" value="ECO:0007669"/>
    <property type="project" value="TreeGrafter"/>
</dbReference>
<name>A0A9K3D972_9EUKA</name>
<dbReference type="GO" id="GO:0033387">
    <property type="term" value="P:putrescine biosynthetic process from arginine, via ornithine"/>
    <property type="evidence" value="ECO:0007669"/>
    <property type="project" value="TreeGrafter"/>
</dbReference>
<dbReference type="EMBL" id="BDIP01005337">
    <property type="protein sequence ID" value="GIQ89704.1"/>
    <property type="molecule type" value="Genomic_DNA"/>
</dbReference>
<evidence type="ECO:0000256" key="1">
    <source>
        <dbReference type="ARBA" id="ARBA00001933"/>
    </source>
</evidence>
<dbReference type="AlphaFoldDB" id="A0A9K3D972"/>
<dbReference type="OrthoDB" id="5034579at2759"/>
<dbReference type="InterPro" id="IPR002433">
    <property type="entry name" value="Orn_de-COase"/>
</dbReference>
<evidence type="ECO:0000256" key="4">
    <source>
        <dbReference type="ARBA" id="ARBA00023239"/>
    </source>
</evidence>
<reference evidence="6 7" key="1">
    <citation type="journal article" date="2018" name="PLoS ONE">
        <title>The draft genome of Kipferlia bialata reveals reductive genome evolution in fornicate parasites.</title>
        <authorList>
            <person name="Tanifuji G."/>
            <person name="Takabayashi S."/>
            <person name="Kume K."/>
            <person name="Takagi M."/>
            <person name="Nakayama T."/>
            <person name="Kamikawa R."/>
            <person name="Inagaki Y."/>
            <person name="Hashimoto T."/>
        </authorList>
    </citation>
    <scope>NUCLEOTIDE SEQUENCE [LARGE SCALE GENOMIC DNA]</scope>
    <source>
        <strain evidence="6">NY0173</strain>
    </source>
</reference>
<feature type="domain" description="Orn/DAP/Arg decarboxylase 2 N-terminal" evidence="5">
    <location>
        <begin position="62"/>
        <end position="98"/>
    </location>
</feature>
<evidence type="ECO:0000256" key="2">
    <source>
        <dbReference type="ARBA" id="ARBA00008872"/>
    </source>
</evidence>
<dbReference type="Proteomes" id="UP000265618">
    <property type="component" value="Unassembled WGS sequence"/>
</dbReference>
<evidence type="ECO:0000256" key="3">
    <source>
        <dbReference type="ARBA" id="ARBA00022898"/>
    </source>
</evidence>
<gene>
    <name evidence="6" type="ORF">KIPB_012248</name>
</gene>
<evidence type="ECO:0000313" key="7">
    <source>
        <dbReference type="Proteomes" id="UP000265618"/>
    </source>
</evidence>
<dbReference type="PANTHER" id="PTHR11482:SF6">
    <property type="entry name" value="ORNITHINE DECARBOXYLASE 1-RELATED"/>
    <property type="match status" value="1"/>
</dbReference>
<dbReference type="PRINTS" id="PR01182">
    <property type="entry name" value="ORNDCRBXLASE"/>
</dbReference>